<proteinExistence type="inferred from homology"/>
<dbReference type="InterPro" id="IPR029058">
    <property type="entry name" value="AB_hydrolase_fold"/>
</dbReference>
<dbReference type="InterPro" id="IPR004142">
    <property type="entry name" value="NDRG"/>
</dbReference>
<evidence type="ECO:0000256" key="1">
    <source>
        <dbReference type="ARBA" id="ARBA00005598"/>
    </source>
</evidence>
<evidence type="ECO:0000313" key="3">
    <source>
        <dbReference type="Proteomes" id="UP001235939"/>
    </source>
</evidence>
<keyword evidence="3" id="KW-1185">Reference proteome</keyword>
<reference evidence="2 3" key="1">
    <citation type="submission" date="2022-01" db="EMBL/GenBank/DDBJ databases">
        <title>A chromosomal length assembly of Cordylochernes scorpioides.</title>
        <authorList>
            <person name="Zeh D."/>
            <person name="Zeh J."/>
        </authorList>
    </citation>
    <scope>NUCLEOTIDE SEQUENCE [LARGE SCALE GENOMIC DNA]</scope>
    <source>
        <strain evidence="2">IN4F17</strain>
        <tissue evidence="2">Whole Body</tissue>
    </source>
</reference>
<protein>
    <submittedName>
        <fullName evidence="2">Uncharacterized protein</fullName>
    </submittedName>
</protein>
<sequence>MLTHASDPHLRVQGNLGAISNRTPVFLTMHDVGSNHAEFHVLTEHPTMEKINARSVFLHVEAPGHEMDAADLPGRWVCSHVHEVLHSPDVHRHSVLFVCKLDGNSGTASRS</sequence>
<dbReference type="Pfam" id="PF03096">
    <property type="entry name" value="Ndr"/>
    <property type="match status" value="1"/>
</dbReference>
<accession>A0ABY6KJA2</accession>
<evidence type="ECO:0000313" key="2">
    <source>
        <dbReference type="EMBL" id="UYV68574.1"/>
    </source>
</evidence>
<dbReference type="Gene3D" id="3.40.50.1820">
    <property type="entry name" value="alpha/beta hydrolase"/>
    <property type="match status" value="1"/>
</dbReference>
<dbReference type="EMBL" id="CP092868">
    <property type="protein sequence ID" value="UYV68574.1"/>
    <property type="molecule type" value="Genomic_DNA"/>
</dbReference>
<name>A0ABY6KJA2_9ARAC</name>
<comment type="similarity">
    <text evidence="1">Belongs to the NDRG family.</text>
</comment>
<gene>
    <name evidence="2" type="ORF">LAZ67_6000122</name>
</gene>
<dbReference type="Proteomes" id="UP001235939">
    <property type="component" value="Chromosome 06"/>
</dbReference>
<organism evidence="2 3">
    <name type="scientific">Cordylochernes scorpioides</name>
    <dbReference type="NCBI Taxonomy" id="51811"/>
    <lineage>
        <taxon>Eukaryota</taxon>
        <taxon>Metazoa</taxon>
        <taxon>Ecdysozoa</taxon>
        <taxon>Arthropoda</taxon>
        <taxon>Chelicerata</taxon>
        <taxon>Arachnida</taxon>
        <taxon>Pseudoscorpiones</taxon>
        <taxon>Cheliferoidea</taxon>
        <taxon>Chernetidae</taxon>
        <taxon>Cordylochernes</taxon>
    </lineage>
</organism>